<keyword evidence="2" id="KW-0732">Signal</keyword>
<proteinExistence type="predicted"/>
<dbReference type="EMBL" id="JBHSXS010000004">
    <property type="protein sequence ID" value="MFC6879997.1"/>
    <property type="molecule type" value="Genomic_DNA"/>
</dbReference>
<keyword evidence="5" id="KW-1185">Reference proteome</keyword>
<feature type="compositionally biased region" description="Basic and acidic residues" evidence="1">
    <location>
        <begin position="47"/>
        <end position="64"/>
    </location>
</feature>
<reference evidence="5" key="1">
    <citation type="journal article" date="2019" name="Int. J. Syst. Evol. Microbiol.">
        <title>The Global Catalogue of Microorganisms (GCM) 10K type strain sequencing project: providing services to taxonomists for standard genome sequencing and annotation.</title>
        <authorList>
            <consortium name="The Broad Institute Genomics Platform"/>
            <consortium name="The Broad Institute Genome Sequencing Center for Infectious Disease"/>
            <person name="Wu L."/>
            <person name="Ma J."/>
        </authorList>
    </citation>
    <scope>NUCLEOTIDE SEQUENCE [LARGE SCALE GENOMIC DNA]</scope>
    <source>
        <strain evidence="5">JCM 3369</strain>
    </source>
</reference>
<feature type="signal peptide" evidence="2">
    <location>
        <begin position="1"/>
        <end position="19"/>
    </location>
</feature>
<accession>A0ABW2CEH3</accession>
<dbReference type="RefSeq" id="WP_160820517.1">
    <property type="nucleotide sequence ID" value="NZ_JBHSXE010000001.1"/>
</dbReference>
<comment type="caution">
    <text evidence="4">The sequence shown here is derived from an EMBL/GenBank/DDBJ whole genome shotgun (WGS) entry which is preliminary data.</text>
</comment>
<evidence type="ECO:0000313" key="4">
    <source>
        <dbReference type="EMBL" id="MFC6879997.1"/>
    </source>
</evidence>
<dbReference type="Gene3D" id="3.10.450.40">
    <property type="match status" value="2"/>
</dbReference>
<name>A0ABW2CEH3_9ACTN</name>
<feature type="domain" description="PepSY" evidence="3">
    <location>
        <begin position="144"/>
        <end position="190"/>
    </location>
</feature>
<evidence type="ECO:0000256" key="2">
    <source>
        <dbReference type="SAM" id="SignalP"/>
    </source>
</evidence>
<evidence type="ECO:0000256" key="1">
    <source>
        <dbReference type="SAM" id="MobiDB-lite"/>
    </source>
</evidence>
<gene>
    <name evidence="4" type="ORF">ACFQKB_09505</name>
</gene>
<dbReference type="Proteomes" id="UP001596380">
    <property type="component" value="Unassembled WGS sequence"/>
</dbReference>
<evidence type="ECO:0000259" key="3">
    <source>
        <dbReference type="Pfam" id="PF03413"/>
    </source>
</evidence>
<sequence length="196" mass="19822">MKTSLRGLLVAGVGAVALAGGGAAYATASHSGGSGPDRTAAAAAAHADGDARSGERSDGDDARPGRVSLAQAADAVLKAVPGKIEELELDHGRWEADVLAGDGSWRQVVVDAETAAVHGDRVDKEGGENAAELRAAKTDAVGAAKAATRAEPGTVTAVDFEKTSWEVDVTTAENVEHELTVDAGTGRVLSNRVDED</sequence>
<dbReference type="InterPro" id="IPR025711">
    <property type="entry name" value="PepSY"/>
</dbReference>
<organism evidence="4 5">
    <name type="scientific">Actinomadura yumaensis</name>
    <dbReference type="NCBI Taxonomy" id="111807"/>
    <lineage>
        <taxon>Bacteria</taxon>
        <taxon>Bacillati</taxon>
        <taxon>Actinomycetota</taxon>
        <taxon>Actinomycetes</taxon>
        <taxon>Streptosporangiales</taxon>
        <taxon>Thermomonosporaceae</taxon>
        <taxon>Actinomadura</taxon>
    </lineage>
</organism>
<dbReference type="Pfam" id="PF03413">
    <property type="entry name" value="PepSY"/>
    <property type="match status" value="2"/>
</dbReference>
<feature type="region of interest" description="Disordered" evidence="1">
    <location>
        <begin position="26"/>
        <end position="64"/>
    </location>
</feature>
<feature type="domain" description="PepSY" evidence="3">
    <location>
        <begin position="67"/>
        <end position="117"/>
    </location>
</feature>
<evidence type="ECO:0000313" key="5">
    <source>
        <dbReference type="Proteomes" id="UP001596380"/>
    </source>
</evidence>
<protein>
    <submittedName>
        <fullName evidence="4">PepSY domain-containing protein</fullName>
    </submittedName>
</protein>
<feature type="chain" id="PRO_5047147257" evidence="2">
    <location>
        <begin position="20"/>
        <end position="196"/>
    </location>
</feature>